<evidence type="ECO:0000256" key="1">
    <source>
        <dbReference type="SAM" id="MobiDB-lite"/>
    </source>
</evidence>
<reference evidence="2 3" key="2">
    <citation type="journal article" date="2019" name="Mol. Ecol. Resour.">
        <title>Improving Illumina assemblies with Hi-C and long reads: an example with the North African dromedary.</title>
        <authorList>
            <person name="Elbers J.P."/>
            <person name="Rogers M.F."/>
            <person name="Perelman P.L."/>
            <person name="Proskuryakova A.A."/>
            <person name="Serdyukova N.A."/>
            <person name="Johnson W.E."/>
            <person name="Horin P."/>
            <person name="Corander J."/>
            <person name="Murphy D."/>
            <person name="Burger P.A."/>
        </authorList>
    </citation>
    <scope>NUCLEOTIDE SEQUENCE [LARGE SCALE GENOMIC DNA]</scope>
    <source>
        <strain evidence="2">Drom800</strain>
        <tissue evidence="2">Blood</tissue>
    </source>
</reference>
<gene>
    <name evidence="2" type="ORF">Cadr_000008097</name>
</gene>
<feature type="region of interest" description="Disordered" evidence="1">
    <location>
        <begin position="1"/>
        <end position="20"/>
    </location>
</feature>
<dbReference type="AlphaFoldDB" id="A0A5N4DYS0"/>
<accession>A0A5N4DYS0</accession>
<name>A0A5N4DYS0_CAMDR</name>
<comment type="caution">
    <text evidence="2">The sequence shown here is derived from an EMBL/GenBank/DDBJ whole genome shotgun (WGS) entry which is preliminary data.</text>
</comment>
<reference evidence="2" key="1">
    <citation type="submission" date="2014-12" db="EMBL/GenBank/DDBJ databases">
        <authorList>
            <person name="Fitak R."/>
            <person name="Mohandesan E."/>
            <person name="Burger P.A."/>
            <person name="Jukka C."/>
        </authorList>
    </citation>
    <scope>NUCLEOTIDE SEQUENCE</scope>
    <source>
        <strain evidence="2">Drom800</strain>
        <tissue evidence="2">Blood</tissue>
    </source>
</reference>
<protein>
    <submittedName>
        <fullName evidence="2">Uncharacterized protein</fullName>
    </submittedName>
</protein>
<evidence type="ECO:0000313" key="2">
    <source>
        <dbReference type="EMBL" id="KAB1276333.1"/>
    </source>
</evidence>
<organism evidence="2 3">
    <name type="scientific">Camelus dromedarius</name>
    <name type="common">Dromedary</name>
    <name type="synonym">Arabian camel</name>
    <dbReference type="NCBI Taxonomy" id="9838"/>
    <lineage>
        <taxon>Eukaryota</taxon>
        <taxon>Metazoa</taxon>
        <taxon>Chordata</taxon>
        <taxon>Craniata</taxon>
        <taxon>Vertebrata</taxon>
        <taxon>Euteleostomi</taxon>
        <taxon>Mammalia</taxon>
        <taxon>Eutheria</taxon>
        <taxon>Laurasiatheria</taxon>
        <taxon>Artiodactyla</taxon>
        <taxon>Tylopoda</taxon>
        <taxon>Camelidae</taxon>
        <taxon>Camelus</taxon>
    </lineage>
</organism>
<feature type="region of interest" description="Disordered" evidence="1">
    <location>
        <begin position="86"/>
        <end position="105"/>
    </location>
</feature>
<dbReference type="EMBL" id="JWIN03000007">
    <property type="protein sequence ID" value="KAB1276333.1"/>
    <property type="molecule type" value="Genomic_DNA"/>
</dbReference>
<proteinExistence type="predicted"/>
<keyword evidence="3" id="KW-1185">Reference proteome</keyword>
<sequence>MTKGPHKAVGQPQLAHEGHSQPCSWWKMLLFPCRPRRRQEADRGGYDMPRVSHSKTLVFLLVHLTSHVAGMAELAGQQAEERCYVKRKPERTNGTGWSGEEEETD</sequence>
<dbReference type="Proteomes" id="UP000299084">
    <property type="component" value="Unassembled WGS sequence"/>
</dbReference>
<dbReference type="EMBL" id="JWIN03000007">
    <property type="protein sequence ID" value="KAB1276330.1"/>
    <property type="molecule type" value="Genomic_DNA"/>
</dbReference>
<evidence type="ECO:0000313" key="3">
    <source>
        <dbReference type="Proteomes" id="UP000299084"/>
    </source>
</evidence>